<reference evidence="6" key="2">
    <citation type="submission" date="2023-05" db="EMBL/GenBank/DDBJ databases">
        <authorList>
            <person name="Schelkunov M.I."/>
        </authorList>
    </citation>
    <scope>NUCLEOTIDE SEQUENCE</scope>
    <source>
        <strain evidence="6">Hsosn_3</strain>
        <tissue evidence="6">Leaf</tissue>
    </source>
</reference>
<comment type="caution">
    <text evidence="6">The sequence shown here is derived from an EMBL/GenBank/DDBJ whole genome shotgun (WGS) entry which is preliminary data.</text>
</comment>
<evidence type="ECO:0000313" key="6">
    <source>
        <dbReference type="EMBL" id="KAK1373186.1"/>
    </source>
</evidence>
<protein>
    <recommendedName>
        <fullName evidence="5">Myosin motor domain-containing protein</fullName>
    </recommendedName>
</protein>
<dbReference type="InterPro" id="IPR027417">
    <property type="entry name" value="P-loop_NTPase"/>
</dbReference>
<evidence type="ECO:0000313" key="7">
    <source>
        <dbReference type="Proteomes" id="UP001237642"/>
    </source>
</evidence>
<dbReference type="GO" id="GO:0005524">
    <property type="term" value="F:ATP binding"/>
    <property type="evidence" value="ECO:0007669"/>
    <property type="project" value="UniProtKB-KW"/>
</dbReference>
<sequence length="119" mass="13235">MIEESKTFRENQGYLETRRAMNAVGIESAEQEAIFRVIAAILHLGNIEFKKGSDADSSEPKDDDSQFHLKTTAELLKCDEQALEDSLCKRVMVTRDDTITKFLDPGSAAVSRDALALKV</sequence>
<dbReference type="PANTHER" id="PTHR13140:SF836">
    <property type="entry name" value="MYOSIN-6"/>
    <property type="match status" value="1"/>
</dbReference>
<evidence type="ECO:0000256" key="4">
    <source>
        <dbReference type="PROSITE-ProRule" id="PRU00782"/>
    </source>
</evidence>
<dbReference type="Pfam" id="PF00063">
    <property type="entry name" value="Myosin_head"/>
    <property type="match status" value="1"/>
</dbReference>
<dbReference type="AlphaFoldDB" id="A0AAD8MH70"/>
<gene>
    <name evidence="6" type="ORF">POM88_029379</name>
</gene>
<dbReference type="Proteomes" id="UP001237642">
    <property type="component" value="Unassembled WGS sequence"/>
</dbReference>
<dbReference type="PANTHER" id="PTHR13140">
    <property type="entry name" value="MYOSIN"/>
    <property type="match status" value="1"/>
</dbReference>
<dbReference type="Gene3D" id="1.20.120.720">
    <property type="entry name" value="Myosin VI head, motor domain, U50 subdomain"/>
    <property type="match status" value="1"/>
</dbReference>
<keyword evidence="4" id="KW-0505">Motor protein</keyword>
<dbReference type="InterPro" id="IPR001609">
    <property type="entry name" value="Myosin_head_motor_dom-like"/>
</dbReference>
<evidence type="ECO:0000259" key="5">
    <source>
        <dbReference type="PROSITE" id="PS51456"/>
    </source>
</evidence>
<dbReference type="PROSITE" id="PS51456">
    <property type="entry name" value="MYOSIN_MOTOR"/>
    <property type="match status" value="1"/>
</dbReference>
<comment type="caution">
    <text evidence="4">Lacks conserved residue(s) required for the propagation of feature annotation.</text>
</comment>
<proteinExistence type="inferred from homology"/>
<dbReference type="GO" id="GO:0005737">
    <property type="term" value="C:cytoplasm"/>
    <property type="evidence" value="ECO:0007669"/>
    <property type="project" value="TreeGrafter"/>
</dbReference>
<feature type="domain" description="Myosin motor" evidence="5">
    <location>
        <begin position="1"/>
        <end position="119"/>
    </location>
</feature>
<comment type="similarity">
    <text evidence="4">Belongs to the TRAFAC class myosin-kinesin ATPase superfamily. Myosin family.</text>
</comment>
<evidence type="ECO:0000256" key="2">
    <source>
        <dbReference type="ARBA" id="ARBA00022840"/>
    </source>
</evidence>
<keyword evidence="2" id="KW-0067">ATP-binding</keyword>
<organism evidence="6 7">
    <name type="scientific">Heracleum sosnowskyi</name>
    <dbReference type="NCBI Taxonomy" id="360622"/>
    <lineage>
        <taxon>Eukaryota</taxon>
        <taxon>Viridiplantae</taxon>
        <taxon>Streptophyta</taxon>
        <taxon>Embryophyta</taxon>
        <taxon>Tracheophyta</taxon>
        <taxon>Spermatophyta</taxon>
        <taxon>Magnoliopsida</taxon>
        <taxon>eudicotyledons</taxon>
        <taxon>Gunneridae</taxon>
        <taxon>Pentapetalae</taxon>
        <taxon>asterids</taxon>
        <taxon>campanulids</taxon>
        <taxon>Apiales</taxon>
        <taxon>Apiaceae</taxon>
        <taxon>Apioideae</taxon>
        <taxon>apioid superclade</taxon>
        <taxon>Tordylieae</taxon>
        <taxon>Tordyliinae</taxon>
        <taxon>Heracleum</taxon>
    </lineage>
</organism>
<name>A0AAD8MH70_9APIA</name>
<dbReference type="SUPFAM" id="SSF52540">
    <property type="entry name" value="P-loop containing nucleoside triphosphate hydrolases"/>
    <property type="match status" value="1"/>
</dbReference>
<evidence type="ECO:0000256" key="1">
    <source>
        <dbReference type="ARBA" id="ARBA00022741"/>
    </source>
</evidence>
<keyword evidence="7" id="KW-1185">Reference proteome</keyword>
<dbReference type="GO" id="GO:0051015">
    <property type="term" value="F:actin filament binding"/>
    <property type="evidence" value="ECO:0007669"/>
    <property type="project" value="TreeGrafter"/>
</dbReference>
<evidence type="ECO:0000256" key="3">
    <source>
        <dbReference type="ARBA" id="ARBA00023203"/>
    </source>
</evidence>
<dbReference type="GO" id="GO:0016459">
    <property type="term" value="C:myosin complex"/>
    <property type="evidence" value="ECO:0007669"/>
    <property type="project" value="UniProtKB-KW"/>
</dbReference>
<dbReference type="GO" id="GO:0016020">
    <property type="term" value="C:membrane"/>
    <property type="evidence" value="ECO:0007669"/>
    <property type="project" value="TreeGrafter"/>
</dbReference>
<dbReference type="EMBL" id="JAUIZM010000007">
    <property type="protein sequence ID" value="KAK1373186.1"/>
    <property type="molecule type" value="Genomic_DNA"/>
</dbReference>
<reference evidence="6" key="1">
    <citation type="submission" date="2023-02" db="EMBL/GenBank/DDBJ databases">
        <title>Genome of toxic invasive species Heracleum sosnowskyi carries increased number of genes despite the absence of recent whole-genome duplications.</title>
        <authorList>
            <person name="Schelkunov M."/>
            <person name="Shtratnikova V."/>
            <person name="Makarenko M."/>
            <person name="Klepikova A."/>
            <person name="Omelchenko D."/>
            <person name="Novikova G."/>
            <person name="Obukhova E."/>
            <person name="Bogdanov V."/>
            <person name="Penin A."/>
            <person name="Logacheva M."/>
        </authorList>
    </citation>
    <scope>NUCLEOTIDE SEQUENCE</scope>
    <source>
        <strain evidence="6">Hsosn_3</strain>
        <tissue evidence="6">Leaf</tissue>
    </source>
</reference>
<keyword evidence="4" id="KW-0518">Myosin</keyword>
<dbReference type="GO" id="GO:0000146">
    <property type="term" value="F:microfilament motor activity"/>
    <property type="evidence" value="ECO:0007669"/>
    <property type="project" value="TreeGrafter"/>
</dbReference>
<dbReference type="GO" id="GO:0007015">
    <property type="term" value="P:actin filament organization"/>
    <property type="evidence" value="ECO:0007669"/>
    <property type="project" value="TreeGrafter"/>
</dbReference>
<accession>A0AAD8MH70</accession>
<keyword evidence="1" id="KW-0547">Nucleotide-binding</keyword>
<keyword evidence="3 4" id="KW-0009">Actin-binding</keyword>